<dbReference type="FunFam" id="1.10.287.2620:FF:000001">
    <property type="entry name" value="Cytoplasmic dynein heavy chain 1"/>
    <property type="match status" value="1"/>
</dbReference>
<evidence type="ECO:0000313" key="13">
    <source>
        <dbReference type="EnsemblMetazoa" id="XP_028514176.1"/>
    </source>
</evidence>
<dbReference type="OMA" id="NSHDECE"/>
<evidence type="ECO:0000256" key="1">
    <source>
        <dbReference type="ARBA" id="ARBA00004245"/>
    </source>
</evidence>
<evidence type="ECO:0000256" key="2">
    <source>
        <dbReference type="ARBA" id="ARBA00008887"/>
    </source>
</evidence>
<dbReference type="Gene3D" id="1.10.287.2620">
    <property type="match status" value="1"/>
</dbReference>
<reference evidence="13" key="1">
    <citation type="submission" date="2022-11" db="UniProtKB">
        <authorList>
            <consortium name="EnsemblMetazoa"/>
        </authorList>
    </citation>
    <scope>IDENTIFICATION</scope>
</reference>
<keyword evidence="11" id="KW-0206">Cytoskeleton</keyword>
<evidence type="ECO:0000256" key="4">
    <source>
        <dbReference type="ARBA" id="ARBA00022701"/>
    </source>
</evidence>
<feature type="domain" description="Dynein heavy chain linker" evidence="12">
    <location>
        <begin position="413"/>
        <end position="576"/>
    </location>
</feature>
<keyword evidence="10" id="KW-0505">Motor protein</keyword>
<dbReference type="AlphaFoldDB" id="A0A913YIG3"/>
<evidence type="ECO:0000313" key="14">
    <source>
        <dbReference type="Proteomes" id="UP000887567"/>
    </source>
</evidence>
<accession>A0A913YIG3</accession>
<evidence type="ECO:0000256" key="10">
    <source>
        <dbReference type="ARBA" id="ARBA00023175"/>
    </source>
</evidence>
<evidence type="ECO:0000256" key="11">
    <source>
        <dbReference type="ARBA" id="ARBA00023212"/>
    </source>
</evidence>
<dbReference type="GO" id="GO:0045505">
    <property type="term" value="F:dynein intermediate chain binding"/>
    <property type="evidence" value="ECO:0007669"/>
    <property type="project" value="InterPro"/>
</dbReference>
<keyword evidence="8" id="KW-0243">Dynein</keyword>
<dbReference type="InterPro" id="IPR013602">
    <property type="entry name" value="Dynein_heavy_linker"/>
</dbReference>
<evidence type="ECO:0000259" key="12">
    <source>
        <dbReference type="Pfam" id="PF08393"/>
    </source>
</evidence>
<dbReference type="GO" id="GO:0005874">
    <property type="term" value="C:microtubule"/>
    <property type="evidence" value="ECO:0007669"/>
    <property type="project" value="UniProtKB-KW"/>
</dbReference>
<sequence>MRLSSRLQAGIKSWTDCLRGNKSTKHLDDTDTASLAAHKPGGDPDILQSIHEVCIQNQVLFMRPPVERAREHLVNEMHRWVGIITMLPRIQSSRYQVGVERDESESETTYRNLLAKLPEGPVVLEQAYAAVEERVAKVEEYEHMWLQYQALWDMDIGNVYNRLGEDLSKWMKVLKEIKRSRVTFDTSDTKKVFGPVVVDFAQVQSKVNMKYDTWHKDVLSKFASRLGDGIQEFYGTVSKARGDMEQQTIEGASTSDAVAFITVVQSLKRKLKNWDKNVEMYKEGQRILERQRFAFPPSWLYVDNVEGEWGAFNDILKRKDSSIQTQVATLQMKIISEDQTVEARSTELLTEWDKTKPVAGNIRPDQALNAIAVIEGKFARLKEDRDNVAKAKEALELIEPGTLVPSEEKVQVALEELQDLKGVWSELAKFWEKIEELKERPWLSVQPRKLRQSLEGLLNDMKALPSRLRQYSSFEFVQNTIKSYLKINVLIVELKSEALKERHWKNLMRRLHVSWVLTDLTLGQVWDVDLLKNEAVVKDTILVAQGEMALEEFLKQVRDVWQGFELDLVNYQNKCRI</sequence>
<comment type="subcellular location">
    <subcellularLocation>
        <location evidence="1">Cytoplasm</location>
        <location evidence="1">Cytoskeleton</location>
    </subcellularLocation>
</comment>
<dbReference type="EnsemblMetazoa" id="XM_028658375.1">
    <property type="protein sequence ID" value="XP_028514176.1"/>
    <property type="gene ID" value="LOC110236725"/>
</dbReference>
<protein>
    <recommendedName>
        <fullName evidence="12">Dynein heavy chain linker domain-containing protein</fullName>
    </recommendedName>
</protein>
<dbReference type="KEGG" id="epa:110236725"/>
<dbReference type="Proteomes" id="UP000887567">
    <property type="component" value="Unplaced"/>
</dbReference>
<dbReference type="InterPro" id="IPR026983">
    <property type="entry name" value="DHC"/>
</dbReference>
<evidence type="ECO:0000256" key="6">
    <source>
        <dbReference type="ARBA" id="ARBA00022741"/>
    </source>
</evidence>
<dbReference type="OrthoDB" id="6017248at2759"/>
<proteinExistence type="inferred from homology"/>
<dbReference type="RefSeq" id="XP_028514176.1">
    <property type="nucleotide sequence ID" value="XM_028658375.1"/>
</dbReference>
<dbReference type="GO" id="GO:0051959">
    <property type="term" value="F:dynein light intermediate chain binding"/>
    <property type="evidence" value="ECO:0007669"/>
    <property type="project" value="InterPro"/>
</dbReference>
<evidence type="ECO:0000256" key="8">
    <source>
        <dbReference type="ARBA" id="ARBA00023017"/>
    </source>
</evidence>
<keyword evidence="5" id="KW-0677">Repeat</keyword>
<organism evidence="13 14">
    <name type="scientific">Exaiptasia diaphana</name>
    <name type="common">Tropical sea anemone</name>
    <name type="synonym">Aiptasia pulchella</name>
    <dbReference type="NCBI Taxonomy" id="2652724"/>
    <lineage>
        <taxon>Eukaryota</taxon>
        <taxon>Metazoa</taxon>
        <taxon>Cnidaria</taxon>
        <taxon>Anthozoa</taxon>
        <taxon>Hexacorallia</taxon>
        <taxon>Actiniaria</taxon>
        <taxon>Aiptasiidae</taxon>
        <taxon>Exaiptasia</taxon>
    </lineage>
</organism>
<keyword evidence="4" id="KW-0493">Microtubule</keyword>
<comment type="similarity">
    <text evidence="2">Belongs to the dynein heavy chain family.</text>
</comment>
<dbReference type="Pfam" id="PF08393">
    <property type="entry name" value="DHC_N2"/>
    <property type="match status" value="1"/>
</dbReference>
<evidence type="ECO:0000256" key="7">
    <source>
        <dbReference type="ARBA" id="ARBA00022840"/>
    </source>
</evidence>
<keyword evidence="14" id="KW-1185">Reference proteome</keyword>
<evidence type="ECO:0000256" key="5">
    <source>
        <dbReference type="ARBA" id="ARBA00022737"/>
    </source>
</evidence>
<dbReference type="GO" id="GO:0005524">
    <property type="term" value="F:ATP binding"/>
    <property type="evidence" value="ECO:0007669"/>
    <property type="project" value="UniProtKB-KW"/>
</dbReference>
<dbReference type="PANTHER" id="PTHR46532:SF4">
    <property type="entry name" value="AAA+ ATPASE DOMAIN-CONTAINING PROTEIN"/>
    <property type="match status" value="1"/>
</dbReference>
<dbReference type="GO" id="GO:0007018">
    <property type="term" value="P:microtubule-based movement"/>
    <property type="evidence" value="ECO:0007669"/>
    <property type="project" value="InterPro"/>
</dbReference>
<evidence type="ECO:0000256" key="9">
    <source>
        <dbReference type="ARBA" id="ARBA00023054"/>
    </source>
</evidence>
<dbReference type="PANTHER" id="PTHR46532">
    <property type="entry name" value="MALE FERTILITY FACTOR KL5"/>
    <property type="match status" value="1"/>
</dbReference>
<keyword evidence="9" id="KW-0175">Coiled coil</keyword>
<dbReference type="GeneID" id="110236725"/>
<dbReference type="GO" id="GO:0005858">
    <property type="term" value="C:axonemal dynein complex"/>
    <property type="evidence" value="ECO:0007669"/>
    <property type="project" value="TreeGrafter"/>
</dbReference>
<keyword evidence="7" id="KW-0067">ATP-binding</keyword>
<evidence type="ECO:0000256" key="3">
    <source>
        <dbReference type="ARBA" id="ARBA00022490"/>
    </source>
</evidence>
<name>A0A913YIG3_EXADI</name>
<keyword evidence="3" id="KW-0963">Cytoplasm</keyword>
<keyword evidence="6" id="KW-0547">Nucleotide-binding</keyword>